<sequence>MEGLARRLFASVFISLMAAALLSLLPTLDRQSGAGGETPVFGPMKERVVTDENLADFLLQQPIQLRVVHVEWDQGGVRLDMQQSEGTEAALYQDLLTLLKGFLVRTSNVASVELNAVAANHGTKVTVYAKRSDISQDPGMKQAESMSAQAYLKRTFHTVRHPGRAE</sequence>
<evidence type="ECO:0000313" key="1">
    <source>
        <dbReference type="EMBL" id="SDC45796.1"/>
    </source>
</evidence>
<dbReference type="AlphaFoldDB" id="A0A1G6LSY6"/>
<evidence type="ECO:0000313" key="2">
    <source>
        <dbReference type="Proteomes" id="UP000199387"/>
    </source>
</evidence>
<dbReference type="OrthoDB" id="2990148at2"/>
<protein>
    <submittedName>
        <fullName evidence="1">Uncharacterized protein</fullName>
    </submittedName>
</protein>
<keyword evidence="2" id="KW-1185">Reference proteome</keyword>
<proteinExistence type="predicted"/>
<name>A0A1G6LSY6_9BACL</name>
<dbReference type="STRING" id="1236220.SAMN04488112_10893"/>
<dbReference type="Proteomes" id="UP000199387">
    <property type="component" value="Unassembled WGS sequence"/>
</dbReference>
<dbReference type="RefSeq" id="WP_091568507.1">
    <property type="nucleotide sequence ID" value="NZ_FMZA01000008.1"/>
</dbReference>
<reference evidence="1 2" key="1">
    <citation type="submission" date="2016-10" db="EMBL/GenBank/DDBJ databases">
        <authorList>
            <person name="de Groot N.N."/>
        </authorList>
    </citation>
    <scope>NUCLEOTIDE SEQUENCE [LARGE SCALE GENOMIC DNA]</scope>
    <source>
        <strain evidence="1 2">DSM 45514</strain>
    </source>
</reference>
<dbReference type="EMBL" id="FMZA01000008">
    <property type="protein sequence ID" value="SDC45796.1"/>
    <property type="molecule type" value="Genomic_DNA"/>
</dbReference>
<accession>A0A1G6LSY6</accession>
<organism evidence="1 2">
    <name type="scientific">Melghirimyces thermohalophilus</name>
    <dbReference type="NCBI Taxonomy" id="1236220"/>
    <lineage>
        <taxon>Bacteria</taxon>
        <taxon>Bacillati</taxon>
        <taxon>Bacillota</taxon>
        <taxon>Bacilli</taxon>
        <taxon>Bacillales</taxon>
        <taxon>Thermoactinomycetaceae</taxon>
        <taxon>Melghirimyces</taxon>
    </lineage>
</organism>
<gene>
    <name evidence="1" type="ORF">SAMN04488112_10893</name>
</gene>